<protein>
    <submittedName>
        <fullName evidence="1">Glycosyl transferase family 28</fullName>
    </submittedName>
</protein>
<evidence type="ECO:0000313" key="2">
    <source>
        <dbReference type="Proteomes" id="UP000435304"/>
    </source>
</evidence>
<dbReference type="EMBL" id="WPCU01000010">
    <property type="protein sequence ID" value="MVA77493.1"/>
    <property type="molecule type" value="Genomic_DNA"/>
</dbReference>
<accession>A0A6A9V1N1</accession>
<gene>
    <name evidence="1" type="ORF">GC722_15925</name>
</gene>
<comment type="caution">
    <text evidence="1">The sequence shown here is derived from an EMBL/GenBank/DDBJ whole genome shotgun (WGS) entry which is preliminary data.</text>
</comment>
<dbReference type="Proteomes" id="UP000435304">
    <property type="component" value="Unassembled WGS sequence"/>
</dbReference>
<dbReference type="AlphaFoldDB" id="A0A6A9V1N1"/>
<keyword evidence="1" id="KW-0808">Transferase</keyword>
<keyword evidence="2" id="KW-1185">Reference proteome</keyword>
<sequence length="393" mass="41190">MSSSSSVTRLPRPPARRRVALYSHDAVGLGHTRRNLALAGALGGSGTDVLLVTGCPSAPLLGRPEGCDVVVLPAMTKTSDGYGARFWSMPPQDVARVRGEALHGLLTAFRPDLLVVDKHPTGLNGELVRTLTALRATGTRTVLGLRDVLDEPSRARAEWQAAGHDEALDRWYDQVWVYGDERVHDLTRVLHGTRVPRLPWHQTGYLVPPLPAPAAGTPYLLAAVGAGGDGGALLGALVRAQAPAGHRLVLVGGPDLPADVLTGLRAAAAPGVEVHGLRTDTRALVAGAAATITMGGYNSVCEVLATARPALVVPRVEPRLEQLVRAEAFSRHGALDLLHPAEATPAALTRWMADAVTRPATSAPGLATDGLARVGELADDLLRTATGRTVRAV</sequence>
<dbReference type="RefSeq" id="WP_156611718.1">
    <property type="nucleotide sequence ID" value="NZ_WPCU01000010.1"/>
</dbReference>
<dbReference type="SUPFAM" id="SSF53756">
    <property type="entry name" value="UDP-Glycosyltransferase/glycogen phosphorylase"/>
    <property type="match status" value="1"/>
</dbReference>
<evidence type="ECO:0000313" key="1">
    <source>
        <dbReference type="EMBL" id="MVA77493.1"/>
    </source>
</evidence>
<dbReference type="GO" id="GO:0016740">
    <property type="term" value="F:transferase activity"/>
    <property type="evidence" value="ECO:0007669"/>
    <property type="project" value="UniProtKB-KW"/>
</dbReference>
<organism evidence="1 2">
    <name type="scientific">Auraticoccus cholistanensis</name>
    <dbReference type="NCBI Taxonomy" id="2656650"/>
    <lineage>
        <taxon>Bacteria</taxon>
        <taxon>Bacillati</taxon>
        <taxon>Actinomycetota</taxon>
        <taxon>Actinomycetes</taxon>
        <taxon>Propionibacteriales</taxon>
        <taxon>Propionibacteriaceae</taxon>
        <taxon>Auraticoccus</taxon>
    </lineage>
</organism>
<reference evidence="1 2" key="1">
    <citation type="submission" date="2019-12" db="EMBL/GenBank/DDBJ databases">
        <title>Auraticoccus cholistani sp. nov., an actinomycete isolated from soil of Cholistan desert.</title>
        <authorList>
            <person name="Cheema M.T."/>
        </authorList>
    </citation>
    <scope>NUCLEOTIDE SEQUENCE [LARGE SCALE GENOMIC DNA]</scope>
    <source>
        <strain evidence="1 2">F435</strain>
    </source>
</reference>
<proteinExistence type="predicted"/>
<name>A0A6A9V1N1_9ACTN</name>
<dbReference type="Gene3D" id="3.40.50.2000">
    <property type="entry name" value="Glycogen Phosphorylase B"/>
    <property type="match status" value="1"/>
</dbReference>